<accession>A0A6J7H764</accession>
<dbReference type="InterPro" id="IPR029045">
    <property type="entry name" value="ClpP/crotonase-like_dom_sf"/>
</dbReference>
<dbReference type="Gene3D" id="3.90.226.10">
    <property type="entry name" value="2-enoyl-CoA Hydratase, Chain A, domain 1"/>
    <property type="match status" value="1"/>
</dbReference>
<dbReference type="PANTHER" id="PTHR43802">
    <property type="entry name" value="ENOYL-COA HYDRATASE"/>
    <property type="match status" value="1"/>
</dbReference>
<dbReference type="CDD" id="cd06558">
    <property type="entry name" value="crotonase-like"/>
    <property type="match status" value="1"/>
</dbReference>
<proteinExistence type="inferred from homology"/>
<evidence type="ECO:0000313" key="2">
    <source>
        <dbReference type="EMBL" id="CAB4914826.1"/>
    </source>
</evidence>
<name>A0A6J7H764_9ZZZZ</name>
<dbReference type="EMBL" id="CAFBMO010000070">
    <property type="protein sequence ID" value="CAB4914826.1"/>
    <property type="molecule type" value="Genomic_DNA"/>
</dbReference>
<dbReference type="PANTHER" id="PTHR43802:SF1">
    <property type="entry name" value="IP11341P-RELATED"/>
    <property type="match status" value="1"/>
</dbReference>
<dbReference type="InterPro" id="IPR001753">
    <property type="entry name" value="Enoyl-CoA_hydra/iso"/>
</dbReference>
<reference evidence="2" key="1">
    <citation type="submission" date="2020-05" db="EMBL/GenBank/DDBJ databases">
        <authorList>
            <person name="Chiriac C."/>
            <person name="Salcher M."/>
            <person name="Ghai R."/>
            <person name="Kavagutti S V."/>
        </authorList>
    </citation>
    <scope>NUCLEOTIDE SEQUENCE</scope>
</reference>
<dbReference type="SUPFAM" id="SSF52096">
    <property type="entry name" value="ClpP/crotonase"/>
    <property type="match status" value="1"/>
</dbReference>
<gene>
    <name evidence="2" type="ORF">UFOPK3576_01356</name>
</gene>
<sequence length="370" mass="39613">MKSLIQSLAYHNKSDISLYPCAACAYPALVLTPLTAVLAARDWYPDISEQGAVTNAIRFIDLDTSIPADFSSLHGRVSLFIGVTSNPTPAIRTVAQSMDLTLTTQAIDDPAFVTVVDLHEAMEHLAVAATLRTRAAMVLGATLRQTSQLEISDAIAAEAAAYSTLLAGPEFADWLSTRTAKKVAPSLEIERVLTSITGNTLNVRLNRKLRLNAIDGPMRAALVEAFAIALADPTLEVLLTGEGPCFSNGGDLREFGTTPDVSTAWAVRLTQHPGWQLAQLADRTTVHMHGNCIGAGVEIPAFASRVIADPETTFLLPELAMGLIPGAGGCVSIPRRIGRWRTLWLVLTGTRLSSHEALSWGLIDDIVPIN</sequence>
<comment type="similarity">
    <text evidence="1">Belongs to the enoyl-CoA hydratase/isomerase family.</text>
</comment>
<protein>
    <submittedName>
        <fullName evidence="2">Unannotated protein</fullName>
    </submittedName>
</protein>
<dbReference type="Pfam" id="PF00378">
    <property type="entry name" value="ECH_1"/>
    <property type="match status" value="1"/>
</dbReference>
<dbReference type="AlphaFoldDB" id="A0A6J7H764"/>
<evidence type="ECO:0000256" key="1">
    <source>
        <dbReference type="ARBA" id="ARBA00005254"/>
    </source>
</evidence>
<organism evidence="2">
    <name type="scientific">freshwater metagenome</name>
    <dbReference type="NCBI Taxonomy" id="449393"/>
    <lineage>
        <taxon>unclassified sequences</taxon>
        <taxon>metagenomes</taxon>
        <taxon>ecological metagenomes</taxon>
    </lineage>
</organism>